<organism evidence="1 2">
    <name type="scientific">Daphnia magna</name>
    <dbReference type="NCBI Taxonomy" id="35525"/>
    <lineage>
        <taxon>Eukaryota</taxon>
        <taxon>Metazoa</taxon>
        <taxon>Ecdysozoa</taxon>
        <taxon>Arthropoda</taxon>
        <taxon>Crustacea</taxon>
        <taxon>Branchiopoda</taxon>
        <taxon>Diplostraca</taxon>
        <taxon>Cladocera</taxon>
        <taxon>Anomopoda</taxon>
        <taxon>Daphniidae</taxon>
        <taxon>Daphnia</taxon>
    </lineage>
</organism>
<comment type="caution">
    <text evidence="1">The sequence shown here is derived from an EMBL/GenBank/DDBJ whole genome shotgun (WGS) entry which is preliminary data.</text>
</comment>
<dbReference type="Proteomes" id="UP001234178">
    <property type="component" value="Unassembled WGS sequence"/>
</dbReference>
<accession>A0ABR0ARK2</accession>
<evidence type="ECO:0000313" key="1">
    <source>
        <dbReference type="EMBL" id="KAK4027710.1"/>
    </source>
</evidence>
<dbReference type="EMBL" id="JAOYFB010000038">
    <property type="protein sequence ID" value="KAK4027710.1"/>
    <property type="molecule type" value="Genomic_DNA"/>
</dbReference>
<name>A0ABR0ARK2_9CRUS</name>
<sequence length="131" mass="15031">MNEDIDFIEEYPLRAETVNAVEHQDERLRSLSSRNAFPPVNAALKRNSQKQLTSFFSKPSTEKTTGNVINEDYEIQSNMIVNTEEEIDLLRDVESFSDTSKETSTNTENVDRATLVENETTLQKTMRPCPR</sequence>
<proteinExistence type="predicted"/>
<reference evidence="1 2" key="1">
    <citation type="journal article" date="2023" name="Nucleic Acids Res.">
        <title>The hologenome of Daphnia magna reveals possible DNA methylation and microbiome-mediated evolution of the host genome.</title>
        <authorList>
            <person name="Chaturvedi A."/>
            <person name="Li X."/>
            <person name="Dhandapani V."/>
            <person name="Marshall H."/>
            <person name="Kissane S."/>
            <person name="Cuenca-Cambronero M."/>
            <person name="Asole G."/>
            <person name="Calvet F."/>
            <person name="Ruiz-Romero M."/>
            <person name="Marangio P."/>
            <person name="Guigo R."/>
            <person name="Rago D."/>
            <person name="Mirbahai L."/>
            <person name="Eastwood N."/>
            <person name="Colbourne J.K."/>
            <person name="Zhou J."/>
            <person name="Mallon E."/>
            <person name="Orsini L."/>
        </authorList>
    </citation>
    <scope>NUCLEOTIDE SEQUENCE [LARGE SCALE GENOMIC DNA]</scope>
    <source>
        <strain evidence="1">LRV0_1</strain>
    </source>
</reference>
<evidence type="ECO:0000313" key="2">
    <source>
        <dbReference type="Proteomes" id="UP001234178"/>
    </source>
</evidence>
<protein>
    <submittedName>
        <fullName evidence="1">Uncharacterized protein</fullName>
    </submittedName>
</protein>
<keyword evidence="2" id="KW-1185">Reference proteome</keyword>
<gene>
    <name evidence="1" type="ORF">OUZ56_016758</name>
</gene>